<protein>
    <submittedName>
        <fullName evidence="1">Uncharacterized protein</fullName>
    </submittedName>
</protein>
<comment type="caution">
    <text evidence="1">The sequence shown here is derived from an EMBL/GenBank/DDBJ whole genome shotgun (WGS) entry which is preliminary data.</text>
</comment>
<proteinExistence type="predicted"/>
<organism evidence="1 2">
    <name type="scientific">Rossellomorea marisflavi</name>
    <dbReference type="NCBI Taxonomy" id="189381"/>
    <lineage>
        <taxon>Bacteria</taxon>
        <taxon>Bacillati</taxon>
        <taxon>Bacillota</taxon>
        <taxon>Bacilli</taxon>
        <taxon>Bacillales</taxon>
        <taxon>Bacillaceae</taxon>
        <taxon>Rossellomorea</taxon>
    </lineage>
</organism>
<dbReference type="Proteomes" id="UP000037405">
    <property type="component" value="Unassembled WGS sequence"/>
</dbReference>
<sequence length="85" mass="10010">MLIREICEDRRLKGLARRTRLRLEYGMRTVSKVKETEFKSLNDMWEYMISQVGWTEALSGDEAMGKSRLFATFFHSVRRGRDTCG</sequence>
<evidence type="ECO:0000313" key="2">
    <source>
        <dbReference type="Proteomes" id="UP000037405"/>
    </source>
</evidence>
<reference evidence="2" key="1">
    <citation type="submission" date="2015-07" db="EMBL/GenBank/DDBJ databases">
        <title>Fjat-14235 jcm11544.</title>
        <authorList>
            <person name="Liu B."/>
            <person name="Wang J."/>
            <person name="Zhu Y."/>
            <person name="Liu G."/>
            <person name="Chen Q."/>
            <person name="Chen Z."/>
            <person name="Lan J."/>
            <person name="Che J."/>
            <person name="Ge C."/>
            <person name="Shi H."/>
            <person name="Pan Z."/>
            <person name="Liu X."/>
        </authorList>
    </citation>
    <scope>NUCLEOTIDE SEQUENCE [LARGE SCALE GENOMIC DNA]</scope>
    <source>
        <strain evidence="2">JCM 11544</strain>
    </source>
</reference>
<keyword evidence="2" id="KW-1185">Reference proteome</keyword>
<dbReference type="AlphaFoldDB" id="A0A0M0FZB8"/>
<name>A0A0M0FZB8_9BACI</name>
<accession>A0A0M0FZB8</accession>
<gene>
    <name evidence="1" type="ORF">AF331_21695</name>
</gene>
<dbReference type="EMBL" id="LGUE01000010">
    <property type="protein sequence ID" value="KON82722.1"/>
    <property type="molecule type" value="Genomic_DNA"/>
</dbReference>
<dbReference type="PATRIC" id="fig|189381.12.peg.4021"/>
<evidence type="ECO:0000313" key="1">
    <source>
        <dbReference type="EMBL" id="KON82722.1"/>
    </source>
</evidence>